<evidence type="ECO:0000256" key="2">
    <source>
        <dbReference type="ARBA" id="ARBA00022670"/>
    </source>
</evidence>
<evidence type="ECO:0000256" key="1">
    <source>
        <dbReference type="ARBA" id="ARBA00007074"/>
    </source>
</evidence>
<feature type="signal peptide" evidence="5">
    <location>
        <begin position="1"/>
        <end position="21"/>
    </location>
</feature>
<evidence type="ECO:0000313" key="8">
    <source>
        <dbReference type="Proteomes" id="UP001175147"/>
    </source>
</evidence>
<comment type="similarity">
    <text evidence="1">Belongs to the peptidase C40 family.</text>
</comment>
<keyword evidence="5" id="KW-0732">Signal</keyword>
<keyword evidence="3" id="KW-0378">Hydrolase</keyword>
<evidence type="ECO:0000256" key="3">
    <source>
        <dbReference type="ARBA" id="ARBA00022801"/>
    </source>
</evidence>
<keyword evidence="4" id="KW-0788">Thiol protease</keyword>
<feature type="domain" description="NlpC/P60" evidence="6">
    <location>
        <begin position="58"/>
        <end position="149"/>
    </location>
</feature>
<proteinExistence type="inferred from homology"/>
<keyword evidence="2" id="KW-0645">Protease</keyword>
<dbReference type="SUPFAM" id="SSF54001">
    <property type="entry name" value="Cysteine proteinases"/>
    <property type="match status" value="1"/>
</dbReference>
<keyword evidence="8" id="KW-1185">Reference proteome</keyword>
<dbReference type="Gene3D" id="3.90.1720.10">
    <property type="entry name" value="endopeptidase domain like (from Nostoc punctiforme)"/>
    <property type="match status" value="1"/>
</dbReference>
<comment type="caution">
    <text evidence="7">The sequence shown here is derived from an EMBL/GenBank/DDBJ whole genome shotgun (WGS) entry which is preliminary data.</text>
</comment>
<evidence type="ECO:0000256" key="5">
    <source>
        <dbReference type="SAM" id="SignalP"/>
    </source>
</evidence>
<protein>
    <submittedName>
        <fullName evidence="7">NlpC/P60 family protein</fullName>
    </submittedName>
</protein>
<evidence type="ECO:0000256" key="4">
    <source>
        <dbReference type="ARBA" id="ARBA00022807"/>
    </source>
</evidence>
<sequence length="199" mass="22885">MRFYITIFIAMLSFFTQVLFSQNNERDEIVKWANYYMNKHYKYNQSDTITNPFTKEKKKVNFDCSGFVAAVYFTAIEKPSIKLSGSTANIFYLLSKENKTYKNTLPNIGDIIFFDGTTSPDKKLTHSGIVIDVDEDETITYIHATTSKGPILGYMNLKYPDLYRKDGKVINSYLRGGKVPYSLASYCFNSYGTIFQKPN</sequence>
<accession>A0ABT8YVF1</accession>
<evidence type="ECO:0000259" key="6">
    <source>
        <dbReference type="Pfam" id="PF00877"/>
    </source>
</evidence>
<feature type="chain" id="PRO_5047099656" evidence="5">
    <location>
        <begin position="22"/>
        <end position="199"/>
    </location>
</feature>
<gene>
    <name evidence="7" type="ORF">Q5M86_03375</name>
</gene>
<reference evidence="7" key="1">
    <citation type="submission" date="2023-07" db="EMBL/GenBank/DDBJ databases">
        <title>Mucosal microbiota of week-old chicken and adult hens.</title>
        <authorList>
            <person name="Volf J."/>
            <person name="Karasova D."/>
            <person name="Crhanova M."/>
            <person name="Faldynova M."/>
            <person name="Prikrylova H."/>
            <person name="Zeman M."/>
            <person name="Babak V."/>
            <person name="Rajova J."/>
            <person name="Rychlik I."/>
        </authorList>
    </citation>
    <scope>NUCLEOTIDE SEQUENCE</scope>
    <source>
        <strain evidence="7">ET902</strain>
    </source>
</reference>
<dbReference type="RefSeq" id="WP_304385262.1">
    <property type="nucleotide sequence ID" value="NZ_JAUPBL010000039.1"/>
</dbReference>
<dbReference type="InterPro" id="IPR000064">
    <property type="entry name" value="NLP_P60_dom"/>
</dbReference>
<name>A0ABT8YVF1_9SPIR</name>
<dbReference type="InterPro" id="IPR038765">
    <property type="entry name" value="Papain-like_cys_pep_sf"/>
</dbReference>
<dbReference type="Pfam" id="PF00877">
    <property type="entry name" value="NLPC_P60"/>
    <property type="match status" value="1"/>
</dbReference>
<dbReference type="Proteomes" id="UP001175147">
    <property type="component" value="Unassembled WGS sequence"/>
</dbReference>
<evidence type="ECO:0000313" key="7">
    <source>
        <dbReference type="EMBL" id="MDO7019813.1"/>
    </source>
</evidence>
<dbReference type="EMBL" id="JAUPBM010000025">
    <property type="protein sequence ID" value="MDO7019813.1"/>
    <property type="molecule type" value="Genomic_DNA"/>
</dbReference>
<organism evidence="7 8">
    <name type="scientific">Brachyspira innocens</name>
    <dbReference type="NCBI Taxonomy" id="13264"/>
    <lineage>
        <taxon>Bacteria</taxon>
        <taxon>Pseudomonadati</taxon>
        <taxon>Spirochaetota</taxon>
        <taxon>Spirochaetia</taxon>
        <taxon>Brachyspirales</taxon>
        <taxon>Brachyspiraceae</taxon>
        <taxon>Brachyspira</taxon>
    </lineage>
</organism>